<organism evidence="4 5">
    <name type="scientific">Vanilla planifolia</name>
    <name type="common">Vanilla</name>
    <dbReference type="NCBI Taxonomy" id="51239"/>
    <lineage>
        <taxon>Eukaryota</taxon>
        <taxon>Viridiplantae</taxon>
        <taxon>Streptophyta</taxon>
        <taxon>Embryophyta</taxon>
        <taxon>Tracheophyta</taxon>
        <taxon>Spermatophyta</taxon>
        <taxon>Magnoliopsida</taxon>
        <taxon>Liliopsida</taxon>
        <taxon>Asparagales</taxon>
        <taxon>Orchidaceae</taxon>
        <taxon>Vanilloideae</taxon>
        <taxon>Vanilleae</taxon>
        <taxon>Vanilla</taxon>
    </lineage>
</organism>
<comment type="caution">
    <text evidence="4">The sequence shown here is derived from an EMBL/GenBank/DDBJ whole genome shotgun (WGS) entry which is preliminary data.</text>
</comment>
<gene>
    <name evidence="4" type="ORF">HPP92_010925</name>
</gene>
<comment type="similarity">
    <text evidence="1">Belongs to the glycosyl hydrolases 36 family.</text>
</comment>
<dbReference type="PANTHER" id="PTHR31268">
    <property type="match status" value="1"/>
</dbReference>
<protein>
    <submittedName>
        <fullName evidence="4">Uncharacterized protein</fullName>
    </submittedName>
</protein>
<evidence type="ECO:0000313" key="5">
    <source>
        <dbReference type="Proteomes" id="UP000636800"/>
    </source>
</evidence>
<evidence type="ECO:0000256" key="3">
    <source>
        <dbReference type="SAM" id="MobiDB-lite"/>
    </source>
</evidence>
<dbReference type="AlphaFoldDB" id="A0A835UZQ5"/>
<keyword evidence="5" id="KW-1185">Reference proteome</keyword>
<reference evidence="4 5" key="1">
    <citation type="journal article" date="2020" name="Nat. Food">
        <title>A phased Vanilla planifolia genome enables genetic improvement of flavour and production.</title>
        <authorList>
            <person name="Hasing T."/>
            <person name="Tang H."/>
            <person name="Brym M."/>
            <person name="Khazi F."/>
            <person name="Huang T."/>
            <person name="Chambers A.H."/>
        </authorList>
    </citation>
    <scope>NUCLEOTIDE SEQUENCE [LARGE SCALE GENOMIC DNA]</scope>
    <source>
        <tissue evidence="4">Leaf</tissue>
    </source>
</reference>
<feature type="region of interest" description="Disordered" evidence="3">
    <location>
        <begin position="254"/>
        <end position="279"/>
    </location>
</feature>
<dbReference type="InterPro" id="IPR008811">
    <property type="entry name" value="Glycosyl_hydrolases_36"/>
</dbReference>
<keyword evidence="2" id="KW-0119">Carbohydrate metabolism</keyword>
<proteinExistence type="inferred from homology"/>
<dbReference type="SUPFAM" id="SSF51445">
    <property type="entry name" value="(Trans)glycosidases"/>
    <property type="match status" value="1"/>
</dbReference>
<dbReference type="PANTHER" id="PTHR31268:SF8">
    <property type="entry name" value="GALACTINOL--SUCROSE GALACTOSYLTRANSFERASE 4-RELATED"/>
    <property type="match status" value="1"/>
</dbReference>
<dbReference type="InterPro" id="IPR017853">
    <property type="entry name" value="GH"/>
</dbReference>
<feature type="compositionally biased region" description="Basic and acidic residues" evidence="3">
    <location>
        <begin position="259"/>
        <end position="272"/>
    </location>
</feature>
<dbReference type="Pfam" id="PF05691">
    <property type="entry name" value="Raffinose_syn"/>
    <property type="match status" value="2"/>
</dbReference>
<name>A0A835UZQ5_VANPL</name>
<dbReference type="Proteomes" id="UP000636800">
    <property type="component" value="Chromosome 5"/>
</dbReference>
<sequence>MTPSSFSFSQRKLAVKGVTLLTDVPDNVSFSDFSSICTGSPAPPFLLRRALSRSNNGGFFGFSVPSPSDRPTSSLGRFVGRSFLSVFRFKTWWSTMWMGSSGSDLQMETQWVLFDVPERGSSLVKGHSFEALAYIHVSDNPYNLFKEAFTAIRVHLNSFRLLEEKTLPPLVDRFGWCTWDAFYLTVEPAGIWRGVKEFLEAGIPPRFLIIDDGWQSINLDSENPKECARNLVLGGEQMTARLYRFEEGEVHEIQSGISSEERRRPLRSHEAQAVDQQGD</sequence>
<evidence type="ECO:0000256" key="1">
    <source>
        <dbReference type="ARBA" id="ARBA00007240"/>
    </source>
</evidence>
<dbReference type="EMBL" id="JADCNL010000005">
    <property type="protein sequence ID" value="KAG0480067.1"/>
    <property type="molecule type" value="Genomic_DNA"/>
</dbReference>
<evidence type="ECO:0000313" key="4">
    <source>
        <dbReference type="EMBL" id="KAG0480067.1"/>
    </source>
</evidence>
<accession>A0A835UZQ5</accession>
<evidence type="ECO:0000256" key="2">
    <source>
        <dbReference type="ARBA" id="ARBA00023277"/>
    </source>
</evidence>